<reference evidence="2 3" key="1">
    <citation type="submission" date="2024-01" db="EMBL/GenBank/DDBJ databases">
        <title>The strains designed SYSU M86414 and SYSU M84420 isolated from the marine sediment in San Sha City (Hainan Province, China).</title>
        <authorList>
            <person name="Guo D."/>
        </authorList>
    </citation>
    <scope>NUCLEOTIDE SEQUENCE [LARGE SCALE GENOMIC DNA]</scope>
    <source>
        <strain evidence="2 3">SYSU M84420</strain>
    </source>
</reference>
<dbReference type="EMBL" id="JAYMGW010000017">
    <property type="protein sequence ID" value="MEC4266655.1"/>
    <property type="molecule type" value="Genomic_DNA"/>
</dbReference>
<keyword evidence="1" id="KW-1277">Toxin-antitoxin system</keyword>
<proteinExistence type="predicted"/>
<dbReference type="RefSeq" id="WP_326279877.1">
    <property type="nucleotide sequence ID" value="NZ_JAYKYV010000017.1"/>
</dbReference>
<dbReference type="Proteomes" id="UP001355298">
    <property type="component" value="Unassembled WGS sequence"/>
</dbReference>
<dbReference type="Pfam" id="PF05016">
    <property type="entry name" value="ParE_toxin"/>
    <property type="match status" value="1"/>
</dbReference>
<organism evidence="2 3">
    <name type="scientific">Flagellimonas halotolerans</name>
    <dbReference type="NCBI Taxonomy" id="3112164"/>
    <lineage>
        <taxon>Bacteria</taxon>
        <taxon>Pseudomonadati</taxon>
        <taxon>Bacteroidota</taxon>
        <taxon>Flavobacteriia</taxon>
        <taxon>Flavobacteriales</taxon>
        <taxon>Flavobacteriaceae</taxon>
        <taxon>Flagellimonas</taxon>
    </lineage>
</organism>
<comment type="caution">
    <text evidence="2">The sequence shown here is derived from an EMBL/GenBank/DDBJ whole genome shotgun (WGS) entry which is preliminary data.</text>
</comment>
<sequence length="66" mass="7667">MEVFLSELAESKLLKLNDYLIEKWGVKARDRFFQKLDQKISQISSQPESCPQSTELKGLYKCVVTK</sequence>
<evidence type="ECO:0000256" key="1">
    <source>
        <dbReference type="ARBA" id="ARBA00022649"/>
    </source>
</evidence>
<evidence type="ECO:0000313" key="2">
    <source>
        <dbReference type="EMBL" id="MEC4266655.1"/>
    </source>
</evidence>
<dbReference type="InterPro" id="IPR035093">
    <property type="entry name" value="RelE/ParE_toxin_dom_sf"/>
</dbReference>
<keyword evidence="3" id="KW-1185">Reference proteome</keyword>
<protein>
    <submittedName>
        <fullName evidence="2">Type II toxin-antitoxin system RelE/ParE family toxin</fullName>
    </submittedName>
</protein>
<dbReference type="Gene3D" id="3.30.2310.20">
    <property type="entry name" value="RelE-like"/>
    <property type="match status" value="1"/>
</dbReference>
<accession>A0ABU6IU43</accession>
<name>A0ABU6IU43_9FLAO</name>
<gene>
    <name evidence="2" type="ORF">VOP03_14955</name>
</gene>
<dbReference type="InterPro" id="IPR007712">
    <property type="entry name" value="RelE/ParE_toxin"/>
</dbReference>
<evidence type="ECO:0000313" key="3">
    <source>
        <dbReference type="Proteomes" id="UP001355298"/>
    </source>
</evidence>